<accession>A0A7G5E463</accession>
<sequence length="529" mass="60962">MKVFRTFCGALIFFIIASCNKDNLSIHTENSQVPNASVRKPYQIKIDSSYAYQGDSLYKVMAREYSSRSESNVKNNQSNALFVKKASIAGMTPEDEAFFSKRHTVKSTEAMLYQGKNFIFPGAILEGNSISKQVYNPIFLANRKPITVSMSLTHTTPKPTSRIITNPTYSKLDDYVKEMAIGGSFKQNEKFMFQYRRFTFYDEIKEAFGTDVNTQRLFSSKSENSSTESHKILQSTGLYVKFFQGSFTVNMDIAPLADQPIQGTSGEPPVYVNSVTYGRMGILVIETDKEYQFAETCIRKEFDRIFYNKTETLTTEERKFFDETSFKVLIMGADSDYTVQTFKGYSYFLNLIYNSKFTETSFGVPIACSFSDANTHQLVETEFVNTSFVEPLYVKVNRENSVYEPDASSNNYRSRANIVLNFFKDREKTKPAYPYTDIYFEVQKYENKCIYTPNQNNWPEILMDCQSSSDLLKLRNINLSNRLVVGTEFSSYESNGPEPMPDEPRRYWEATDYQLNYNLRSSPFFITIY</sequence>
<dbReference type="InterPro" id="IPR036363">
    <property type="entry name" value="Thiol_cytolysin_ab_sf"/>
</dbReference>
<organism evidence="1 2">
    <name type="scientific">Sphingobacterium paramultivorum</name>
    <dbReference type="NCBI Taxonomy" id="2886510"/>
    <lineage>
        <taxon>Bacteria</taxon>
        <taxon>Pseudomonadati</taxon>
        <taxon>Bacteroidota</taxon>
        <taxon>Sphingobacteriia</taxon>
        <taxon>Sphingobacteriales</taxon>
        <taxon>Sphingobacteriaceae</taxon>
        <taxon>Sphingobacterium</taxon>
    </lineage>
</organism>
<name>A0A7G5E463_9SPHI</name>
<dbReference type="InterPro" id="IPR001869">
    <property type="entry name" value="Thiol_cytolysin"/>
</dbReference>
<dbReference type="InterPro" id="IPR036359">
    <property type="entry name" value="Thiol_cytolysin_sf"/>
</dbReference>
<dbReference type="Pfam" id="PF01289">
    <property type="entry name" value="Thiol_cytolysin"/>
    <property type="match status" value="1"/>
</dbReference>
<dbReference type="PROSITE" id="PS51257">
    <property type="entry name" value="PROKAR_LIPOPROTEIN"/>
    <property type="match status" value="1"/>
</dbReference>
<dbReference type="Proteomes" id="UP000515450">
    <property type="component" value="Chromosome"/>
</dbReference>
<dbReference type="RefSeq" id="WP_182329754.1">
    <property type="nucleotide sequence ID" value="NZ_CP058555.1"/>
</dbReference>
<keyword evidence="2" id="KW-1185">Reference proteome</keyword>
<reference evidence="1 2" key="1">
    <citation type="journal article" date="2020" name="G3 (Bethesda)">
        <title>CeMbio - The Caenorhabditis elegans Microbiome Resource.</title>
        <authorList>
            <person name="Dirksen P."/>
            <person name="Assie A."/>
            <person name="Zimmermann J."/>
            <person name="Zhang F."/>
            <person name="Tietje A.M."/>
            <person name="Marsh S.A."/>
            <person name="Felix M.A."/>
            <person name="Shapira M."/>
            <person name="Kaleta C."/>
            <person name="Schulenburg H."/>
            <person name="Samuel B."/>
        </authorList>
    </citation>
    <scope>NUCLEOTIDE SEQUENCE [LARGE SCALE GENOMIC DNA]</scope>
    <source>
        <strain evidence="1 2">BIGb0170</strain>
    </source>
</reference>
<dbReference type="Gene3D" id="3.90.840.10">
    <property type="entry name" value="Thiol-activated cytolysin superfamily/Thiol-activated cytolysin, alpha-beta domain"/>
    <property type="match status" value="1"/>
</dbReference>
<dbReference type="EMBL" id="CP058555">
    <property type="protein sequence ID" value="QMV68788.1"/>
    <property type="molecule type" value="Genomic_DNA"/>
</dbReference>
<evidence type="ECO:0000313" key="1">
    <source>
        <dbReference type="EMBL" id="QMV68788.1"/>
    </source>
</evidence>
<dbReference type="AlphaFoldDB" id="A0A7G5E463"/>
<evidence type="ECO:0000313" key="2">
    <source>
        <dbReference type="Proteomes" id="UP000515450"/>
    </source>
</evidence>
<protein>
    <submittedName>
        <fullName evidence="1">Thiol-activated cytolysin family protein</fullName>
    </submittedName>
</protein>
<dbReference type="SUPFAM" id="SSF56978">
    <property type="entry name" value="Perfringolysin"/>
    <property type="match status" value="1"/>
</dbReference>
<proteinExistence type="predicted"/>
<gene>
    <name evidence="1" type="ORF">HS960_14480</name>
</gene>
<dbReference type="GO" id="GO:0015485">
    <property type="term" value="F:cholesterol binding"/>
    <property type="evidence" value="ECO:0007669"/>
    <property type="project" value="InterPro"/>
</dbReference>